<comment type="caution">
    <text evidence="1">The sequence shown here is derived from an EMBL/GenBank/DDBJ whole genome shotgun (WGS) entry which is preliminary data.</text>
</comment>
<dbReference type="Proteomes" id="UP000053881">
    <property type="component" value="Unassembled WGS sequence"/>
</dbReference>
<accession>A0A0Q9XUF5</accession>
<dbReference type="EMBL" id="LGPB01000103">
    <property type="protein sequence ID" value="KRG11957.1"/>
    <property type="molecule type" value="Genomic_DNA"/>
</dbReference>
<evidence type="ECO:0000313" key="2">
    <source>
        <dbReference type="Proteomes" id="UP000053881"/>
    </source>
</evidence>
<organism evidence="1 2">
    <name type="scientific">Lederbergia galactosidilytica</name>
    <dbReference type="NCBI Taxonomy" id="217031"/>
    <lineage>
        <taxon>Bacteria</taxon>
        <taxon>Bacillati</taxon>
        <taxon>Bacillota</taxon>
        <taxon>Bacilli</taxon>
        <taxon>Bacillales</taxon>
        <taxon>Bacillaceae</taxon>
        <taxon>Lederbergia</taxon>
    </lineage>
</organism>
<dbReference type="AlphaFoldDB" id="A0A0Q9XUF5"/>
<name>A0A0Q9XUF5_9BACI</name>
<dbReference type="PATRIC" id="fig|217031.4.peg.4196"/>
<reference evidence="1 2" key="1">
    <citation type="submission" date="2015-06" db="EMBL/GenBank/DDBJ databases">
        <title>Genome sequencing project of Bacillus galactosidilyticus PL133.</title>
        <authorList>
            <person name="Gaiero J."/>
            <person name="Nicol R."/>
            <person name="Habash M."/>
        </authorList>
    </citation>
    <scope>NUCLEOTIDE SEQUENCE [LARGE SCALE GENOMIC DNA]</scope>
    <source>
        <strain evidence="1 2">PL133</strain>
    </source>
</reference>
<gene>
    <name evidence="1" type="ORF">ACA29_12615</name>
</gene>
<protein>
    <submittedName>
        <fullName evidence="1">Uncharacterized protein</fullName>
    </submittedName>
</protein>
<evidence type="ECO:0000313" key="1">
    <source>
        <dbReference type="EMBL" id="KRG11957.1"/>
    </source>
</evidence>
<proteinExistence type="predicted"/>
<sequence>MSEDYQKWSVSTGGGTALLKWSVSTGGGTALLNEEVYKEFGTALEHADIMAEKNVDALFKLDSAPIPKRSPYESAIVMINAYQRLLEGEDINTVIRKMDEETRNVIAEMSGKE</sequence>